<reference evidence="1" key="1">
    <citation type="submission" date="2023-04" db="EMBL/GenBank/DDBJ databases">
        <title>Draft Genome sequencing of Naganishia species isolated from polar environments using Oxford Nanopore Technology.</title>
        <authorList>
            <person name="Leo P."/>
            <person name="Venkateswaran K."/>
        </authorList>
    </citation>
    <scope>NUCLEOTIDE SEQUENCE</scope>
    <source>
        <strain evidence="1">MNA-CCFEE 5262</strain>
    </source>
</reference>
<sequence>MAIPTPNHPPTPVATGTDVTIDGPTDLGAKIVKHLAEKHTPAEEELWKLDAGKLRVTRSDKRSSLPEDLKFVWGATFTDHMLVIHHDPARGWLEPEIKPYGPLALDPASACLHYAPALFEGMKAYRSAKPGSKPVLFRPEMNMARMRRSAARVRLPDFDGDELIKLIKKLIEVDQQMIPPPPYALYIRPTMIGTRPTLGVAPSTHAMIYVILSPVGPFFPTKAPTPAPALPLANGTSISHTNGSSSELTETSTSGSTTHLTAGSDSVTYAAQFSPIGLLATTSATRSWPGGVGEFKLAGNYAPCFAPQQKALAKGYQQNLWCLDGRISEAGQMNMFVVLDQGEGKVDVATPRLDGTILPGVTRDSVLALFRKHAAGSDEKLDGIPADWNVTVSERDITLQEIIDTARAGKLLEVFGTGTAAILCPVNRIGLEDDSPDLTTPSYTGGLGPVARGVYERISMIQQGDIEGHEWTVECL</sequence>
<organism evidence="1 2">
    <name type="scientific">Naganishia adeliensis</name>
    <dbReference type="NCBI Taxonomy" id="92952"/>
    <lineage>
        <taxon>Eukaryota</taxon>
        <taxon>Fungi</taxon>
        <taxon>Dikarya</taxon>
        <taxon>Basidiomycota</taxon>
        <taxon>Agaricomycotina</taxon>
        <taxon>Tremellomycetes</taxon>
        <taxon>Filobasidiales</taxon>
        <taxon>Filobasidiaceae</taxon>
        <taxon>Naganishia</taxon>
    </lineage>
</organism>
<proteinExistence type="predicted"/>
<comment type="caution">
    <text evidence="1">The sequence shown here is derived from an EMBL/GenBank/DDBJ whole genome shotgun (WGS) entry which is preliminary data.</text>
</comment>
<evidence type="ECO:0000313" key="2">
    <source>
        <dbReference type="Proteomes" id="UP001230649"/>
    </source>
</evidence>
<evidence type="ECO:0000313" key="1">
    <source>
        <dbReference type="EMBL" id="KAJ9098441.1"/>
    </source>
</evidence>
<dbReference type="Proteomes" id="UP001230649">
    <property type="component" value="Unassembled WGS sequence"/>
</dbReference>
<protein>
    <submittedName>
        <fullName evidence="1">Uncharacterized protein</fullName>
    </submittedName>
</protein>
<keyword evidence="2" id="KW-1185">Reference proteome</keyword>
<accession>A0ACC2VIK6</accession>
<name>A0ACC2VIK6_9TREE</name>
<gene>
    <name evidence="1" type="ORF">QFC20_005960</name>
</gene>
<dbReference type="EMBL" id="JASBWS010000093">
    <property type="protein sequence ID" value="KAJ9098441.1"/>
    <property type="molecule type" value="Genomic_DNA"/>
</dbReference>